<protein>
    <submittedName>
        <fullName evidence="4">ABC-type transport system substrate-binding protein</fullName>
    </submittedName>
</protein>
<feature type="compositionally biased region" description="Low complexity" evidence="1">
    <location>
        <begin position="21"/>
        <end position="35"/>
    </location>
</feature>
<feature type="signal peptide" evidence="2">
    <location>
        <begin position="1"/>
        <end position="21"/>
    </location>
</feature>
<feature type="chain" id="PRO_5039692894" evidence="2">
    <location>
        <begin position="22"/>
        <end position="552"/>
    </location>
</feature>
<dbReference type="GeneID" id="86059919"/>
<dbReference type="RefSeq" id="WP_110321530.1">
    <property type="nucleotide sequence ID" value="NZ_QJKD01000001.1"/>
</dbReference>
<dbReference type="GO" id="GO:0015833">
    <property type="term" value="P:peptide transport"/>
    <property type="evidence" value="ECO:0007669"/>
    <property type="project" value="TreeGrafter"/>
</dbReference>
<evidence type="ECO:0000256" key="2">
    <source>
        <dbReference type="SAM" id="SignalP"/>
    </source>
</evidence>
<evidence type="ECO:0000313" key="4">
    <source>
        <dbReference type="EMBL" id="PXX57267.1"/>
    </source>
</evidence>
<evidence type="ECO:0000256" key="1">
    <source>
        <dbReference type="SAM" id="MobiDB-lite"/>
    </source>
</evidence>
<dbReference type="Gene3D" id="3.40.190.10">
    <property type="entry name" value="Periplasmic binding protein-like II"/>
    <property type="match status" value="1"/>
</dbReference>
<dbReference type="GO" id="GO:0042597">
    <property type="term" value="C:periplasmic space"/>
    <property type="evidence" value="ECO:0007669"/>
    <property type="project" value="UniProtKB-ARBA"/>
</dbReference>
<comment type="caution">
    <text evidence="4">The sequence shown here is derived from an EMBL/GenBank/DDBJ whole genome shotgun (WGS) entry which is preliminary data.</text>
</comment>
<name>A0A2V3YG34_9FIRM</name>
<dbReference type="Proteomes" id="UP000248057">
    <property type="component" value="Unassembled WGS sequence"/>
</dbReference>
<dbReference type="GO" id="GO:0043190">
    <property type="term" value="C:ATP-binding cassette (ABC) transporter complex"/>
    <property type="evidence" value="ECO:0007669"/>
    <property type="project" value="InterPro"/>
</dbReference>
<reference evidence="4 5" key="1">
    <citation type="submission" date="2018-05" db="EMBL/GenBank/DDBJ databases">
        <title>Genomic Encyclopedia of Type Strains, Phase IV (KMG-IV): sequencing the most valuable type-strain genomes for metagenomic binning, comparative biology and taxonomic classification.</title>
        <authorList>
            <person name="Goeker M."/>
        </authorList>
    </citation>
    <scope>NUCLEOTIDE SEQUENCE [LARGE SCALE GENOMIC DNA]</scope>
    <source>
        <strain evidence="4 5">DSM 24995</strain>
    </source>
</reference>
<proteinExistence type="predicted"/>
<dbReference type="Gene3D" id="3.10.105.10">
    <property type="entry name" value="Dipeptide-binding Protein, Domain 3"/>
    <property type="match status" value="1"/>
</dbReference>
<gene>
    <name evidence="4" type="ORF">DFR60_101576</name>
</gene>
<keyword evidence="2" id="KW-0732">Signal</keyword>
<dbReference type="PIRSF" id="PIRSF002741">
    <property type="entry name" value="MppA"/>
    <property type="match status" value="1"/>
</dbReference>
<feature type="compositionally biased region" description="Basic and acidic residues" evidence="1">
    <location>
        <begin position="36"/>
        <end position="46"/>
    </location>
</feature>
<dbReference type="PROSITE" id="PS51257">
    <property type="entry name" value="PROKAR_LIPOPROTEIN"/>
    <property type="match status" value="1"/>
</dbReference>
<dbReference type="AlphaFoldDB" id="A0A2V3YG34"/>
<organism evidence="4 5">
    <name type="scientific">Hungatella effluvii</name>
    <dbReference type="NCBI Taxonomy" id="1096246"/>
    <lineage>
        <taxon>Bacteria</taxon>
        <taxon>Bacillati</taxon>
        <taxon>Bacillota</taxon>
        <taxon>Clostridia</taxon>
        <taxon>Lachnospirales</taxon>
        <taxon>Lachnospiraceae</taxon>
        <taxon>Hungatella</taxon>
    </lineage>
</organism>
<keyword evidence="5" id="KW-1185">Reference proteome</keyword>
<dbReference type="InterPro" id="IPR039424">
    <property type="entry name" value="SBP_5"/>
</dbReference>
<dbReference type="GO" id="GO:1904680">
    <property type="term" value="F:peptide transmembrane transporter activity"/>
    <property type="evidence" value="ECO:0007669"/>
    <property type="project" value="TreeGrafter"/>
</dbReference>
<dbReference type="SUPFAM" id="SSF53850">
    <property type="entry name" value="Periplasmic binding protein-like II"/>
    <property type="match status" value="1"/>
</dbReference>
<feature type="region of interest" description="Disordered" evidence="1">
    <location>
        <begin position="21"/>
        <end position="67"/>
    </location>
</feature>
<evidence type="ECO:0000313" key="5">
    <source>
        <dbReference type="Proteomes" id="UP000248057"/>
    </source>
</evidence>
<dbReference type="InterPro" id="IPR000914">
    <property type="entry name" value="SBP_5_dom"/>
</dbReference>
<dbReference type="PANTHER" id="PTHR30290">
    <property type="entry name" value="PERIPLASMIC BINDING COMPONENT OF ABC TRANSPORTER"/>
    <property type="match status" value="1"/>
</dbReference>
<dbReference type="EMBL" id="QJKD01000001">
    <property type="protein sequence ID" value="PXX57267.1"/>
    <property type="molecule type" value="Genomic_DNA"/>
</dbReference>
<dbReference type="InterPro" id="IPR030678">
    <property type="entry name" value="Peptide/Ni-bd"/>
</dbReference>
<sequence>MKKFTAVLLAAAMAFSLTACGGNSGSTTTTGPEGQTTKEEQAKPETDTTVQTEAQTDAAGQPKEGGTLKMGMSVECMTAAAWRIRSNQETVTWGLVYEPLIKLDDAGNPVGYLAKSLEGDKENLTYTVTLRDDVYFSDGSHLDADVLLWNFENFKEKSQTSSTHFGSVDSFEKTGDYTVVIHLNEWNSQIPYSLNSVPGLMYSKKAFDENGEEWCMQNPVGTGPYVLDKWVNDDSKTFKKNENYWNKDATVYLDSVETKVIADEMSAQAALLNGDINAYFGGSTSFQNTMMKAGFERAANKMNYRIYFLIFASDVEGSPLADVKVRQAISYAIDSQSIAENVDFGITFVSKEYAVEGTPFYNDAVKGYGYDAVKAKELLKEAGYENGFTTTVYAGVDQALTSYLVAIQGYLKEVGITLNIEEQETAIWTSKGIYDIDEGMILAGHGFGANLVNQQVSNFSKRAREGVGMLKECKLHPDDLDNAIMSALQASDTAEMLKYEFQAQEMIIDDYCLGYPVVMSEAYVTMMNKDLVDAHCFANNDNFPDFTGIYFK</sequence>
<dbReference type="Pfam" id="PF00496">
    <property type="entry name" value="SBP_bac_5"/>
    <property type="match status" value="1"/>
</dbReference>
<feature type="domain" description="Solute-binding protein family 5" evidence="3">
    <location>
        <begin position="109"/>
        <end position="449"/>
    </location>
</feature>
<accession>A0A2V3YG34</accession>
<evidence type="ECO:0000259" key="3">
    <source>
        <dbReference type="Pfam" id="PF00496"/>
    </source>
</evidence>